<sequence length="110" mass="12139">MRQSKHPLVERDLIGIVEHIVDVTQGDFDAAGRRLDEIDALIRDIAANPTSGMRLTGPLGGWLVRHGGRGHRLTIVFRADLERDVLQIALVAFAGQDWVSLGTERQGAEF</sequence>
<name>A0A1J5QFU8_9ZZZZ</name>
<proteinExistence type="predicted"/>
<evidence type="ECO:0008006" key="2">
    <source>
        <dbReference type="Google" id="ProtNLM"/>
    </source>
</evidence>
<comment type="caution">
    <text evidence="1">The sequence shown here is derived from an EMBL/GenBank/DDBJ whole genome shotgun (WGS) entry which is preliminary data.</text>
</comment>
<organism evidence="1">
    <name type="scientific">mine drainage metagenome</name>
    <dbReference type="NCBI Taxonomy" id="410659"/>
    <lineage>
        <taxon>unclassified sequences</taxon>
        <taxon>metagenomes</taxon>
        <taxon>ecological metagenomes</taxon>
    </lineage>
</organism>
<evidence type="ECO:0000313" key="1">
    <source>
        <dbReference type="EMBL" id="OIQ78876.1"/>
    </source>
</evidence>
<accession>A0A1J5QFU8</accession>
<protein>
    <recommendedName>
        <fullName evidence="2">Plasmid stabilization system protein</fullName>
    </recommendedName>
</protein>
<dbReference type="AlphaFoldDB" id="A0A1J5QFU8"/>
<dbReference type="EMBL" id="MLJW01001317">
    <property type="protein sequence ID" value="OIQ78876.1"/>
    <property type="molecule type" value="Genomic_DNA"/>
</dbReference>
<gene>
    <name evidence="1" type="ORF">GALL_394150</name>
</gene>
<reference evidence="1" key="1">
    <citation type="submission" date="2016-10" db="EMBL/GenBank/DDBJ databases">
        <title>Sequence of Gallionella enrichment culture.</title>
        <authorList>
            <person name="Poehlein A."/>
            <person name="Muehling M."/>
            <person name="Daniel R."/>
        </authorList>
    </citation>
    <scope>NUCLEOTIDE SEQUENCE</scope>
</reference>